<sequence>MSALNIEEEFRQLMGTYSKPIEPDRLFDYIPMPLLAYKGDSESVGEQPSESFETATYRNPALVPSGIIPLLHDIAHQLVQDGNQKSCYRIYRDVRGSTLELSLRKLGIEKLSKIDVERMEWVALKVNVETWTQFMQITVRVLLAGERKNCDQIFDGITFNKDRCFSEMARSSVMALLSFGDTFAKSKRSHENLFPLLEMYGVMHELQPEIEVILQGKFCSEMREAALNLTRSLAQITHETLVDFEEAVEKDSSKTIMQNGTVHPSTIEVINYVKSLFDYRSKLKILFQQSETGTETKSQLADVITKIMQSLQNNLNEKSKQYKDPALSHIFLMNNLHYMVMSVRRSQTKDILGDDWIQRHRKIVQQNASQYKRVAWAGTLTIQTTGGPGSPTPPVVITSGVSRNRIKERFKSFNIQFEELHAKQSQWAIPDQELRDNLRLAVAEVLLPAYRSFINRFGSLVQRGKNPHKYIKHSPEALDQLLGQFFQGLQVGEQKR</sequence>
<dbReference type="PANTHER" id="PTHR12542:SF86">
    <property type="entry name" value="EXOCYST SUBUNIT EXO70 FAMILY PROTEIN"/>
    <property type="match status" value="1"/>
</dbReference>
<proteinExistence type="inferred from homology"/>
<evidence type="ECO:0000259" key="4">
    <source>
        <dbReference type="Pfam" id="PF03081"/>
    </source>
</evidence>
<dbReference type="GO" id="GO:0006887">
    <property type="term" value="P:exocytosis"/>
    <property type="evidence" value="ECO:0007669"/>
    <property type="project" value="UniProtKB-KW"/>
</dbReference>
<keyword evidence="6" id="KW-1185">Reference proteome</keyword>
<dbReference type="InterPro" id="IPR004140">
    <property type="entry name" value="Exo70"/>
</dbReference>
<dbReference type="OrthoDB" id="1922221at2759"/>
<accession>A0A835KEZ7</accession>
<dbReference type="Proteomes" id="UP000636709">
    <property type="component" value="Unassembled WGS sequence"/>
</dbReference>
<dbReference type="SUPFAM" id="SSF74788">
    <property type="entry name" value="Cullin repeat-like"/>
    <property type="match status" value="1"/>
</dbReference>
<dbReference type="PANTHER" id="PTHR12542">
    <property type="entry name" value="EXOCYST COMPLEX PROTEIN EXO70"/>
    <property type="match status" value="1"/>
</dbReference>
<dbReference type="GO" id="GO:0015031">
    <property type="term" value="P:protein transport"/>
    <property type="evidence" value="ECO:0007669"/>
    <property type="project" value="UniProtKB-KW"/>
</dbReference>
<keyword evidence="3" id="KW-0653">Protein transport</keyword>
<evidence type="ECO:0000313" key="6">
    <source>
        <dbReference type="Proteomes" id="UP000636709"/>
    </source>
</evidence>
<dbReference type="GO" id="GO:0000145">
    <property type="term" value="C:exocyst"/>
    <property type="evidence" value="ECO:0007669"/>
    <property type="project" value="InterPro"/>
</dbReference>
<evidence type="ECO:0000256" key="1">
    <source>
        <dbReference type="ARBA" id="ARBA00006756"/>
    </source>
</evidence>
<name>A0A835KEZ7_9POAL</name>
<dbReference type="AlphaFoldDB" id="A0A835KEZ7"/>
<dbReference type="Gene3D" id="1.20.1280.170">
    <property type="entry name" value="Exocyst complex component Exo70"/>
    <property type="match status" value="1"/>
</dbReference>
<dbReference type="Pfam" id="PF03081">
    <property type="entry name" value="Exo70_C"/>
    <property type="match status" value="1"/>
</dbReference>
<keyword evidence="2 3" id="KW-0813">Transport</keyword>
<evidence type="ECO:0000256" key="2">
    <source>
        <dbReference type="ARBA" id="ARBA00022448"/>
    </source>
</evidence>
<protein>
    <recommendedName>
        <fullName evidence="3">Exocyst subunit Exo70 family protein</fullName>
    </recommendedName>
</protein>
<keyword evidence="3" id="KW-0268">Exocytosis</keyword>
<dbReference type="InterPro" id="IPR016159">
    <property type="entry name" value="Cullin_repeat-like_dom_sf"/>
</dbReference>
<organism evidence="5 6">
    <name type="scientific">Digitaria exilis</name>
    <dbReference type="NCBI Taxonomy" id="1010633"/>
    <lineage>
        <taxon>Eukaryota</taxon>
        <taxon>Viridiplantae</taxon>
        <taxon>Streptophyta</taxon>
        <taxon>Embryophyta</taxon>
        <taxon>Tracheophyta</taxon>
        <taxon>Spermatophyta</taxon>
        <taxon>Magnoliopsida</taxon>
        <taxon>Liliopsida</taxon>
        <taxon>Poales</taxon>
        <taxon>Poaceae</taxon>
        <taxon>PACMAD clade</taxon>
        <taxon>Panicoideae</taxon>
        <taxon>Panicodae</taxon>
        <taxon>Paniceae</taxon>
        <taxon>Anthephorinae</taxon>
        <taxon>Digitaria</taxon>
    </lineage>
</organism>
<dbReference type="EMBL" id="JACEFO010001651">
    <property type="protein sequence ID" value="KAF8726232.1"/>
    <property type="molecule type" value="Genomic_DNA"/>
</dbReference>
<comment type="caution">
    <text evidence="5">The sequence shown here is derived from an EMBL/GenBank/DDBJ whole genome shotgun (WGS) entry which is preliminary data.</text>
</comment>
<evidence type="ECO:0000256" key="3">
    <source>
        <dbReference type="RuleBase" id="RU365026"/>
    </source>
</evidence>
<dbReference type="GO" id="GO:0005546">
    <property type="term" value="F:phosphatidylinositol-4,5-bisphosphate binding"/>
    <property type="evidence" value="ECO:0007669"/>
    <property type="project" value="InterPro"/>
</dbReference>
<comment type="function">
    <text evidence="3">Component of the exocyst complex.</text>
</comment>
<feature type="domain" description="Exocyst complex subunit Exo70 C-terminal" evidence="4">
    <location>
        <begin position="130"/>
        <end position="483"/>
    </location>
</feature>
<gene>
    <name evidence="5" type="ORF">HU200_019688</name>
</gene>
<comment type="similarity">
    <text evidence="1 3">Belongs to the EXO70 family.</text>
</comment>
<reference evidence="5" key="1">
    <citation type="submission" date="2020-07" db="EMBL/GenBank/DDBJ databases">
        <title>Genome sequence and genetic diversity analysis of an under-domesticated orphan crop, white fonio (Digitaria exilis).</title>
        <authorList>
            <person name="Bennetzen J.L."/>
            <person name="Chen S."/>
            <person name="Ma X."/>
            <person name="Wang X."/>
            <person name="Yssel A.E.J."/>
            <person name="Chaluvadi S.R."/>
            <person name="Johnson M."/>
            <person name="Gangashetty P."/>
            <person name="Hamidou F."/>
            <person name="Sanogo M.D."/>
            <person name="Zwaenepoel A."/>
            <person name="Wallace J."/>
            <person name="Van De Peer Y."/>
            <person name="Van Deynze A."/>
        </authorList>
    </citation>
    <scope>NUCLEOTIDE SEQUENCE</scope>
    <source>
        <tissue evidence="5">Leaves</tissue>
    </source>
</reference>
<evidence type="ECO:0000313" key="5">
    <source>
        <dbReference type="EMBL" id="KAF8726232.1"/>
    </source>
</evidence>
<dbReference type="InterPro" id="IPR046364">
    <property type="entry name" value="Exo70_C"/>
</dbReference>